<keyword evidence="5" id="KW-0547">Nucleotide-binding</keyword>
<keyword evidence="13" id="KW-1185">Reference proteome</keyword>
<comment type="similarity">
    <text evidence="2 10">Belongs to the ORC4 family.</text>
</comment>
<comment type="subunit">
    <text evidence="9">Component of ORC, a complex composed of at least 6 subunits: ORC1, ORC2, ORC3, ORC4, ORC5 and ORC6. ORC is regulated in a cell-cycle dependent manner. It is sequentially assembled at the exit from anaphase of mitosis and disassembled as cells enter S phase. Interacts with DBF4. Interacts with POLQ.</text>
</comment>
<keyword evidence="8 10" id="KW-0539">Nucleus</keyword>
<dbReference type="InterPro" id="IPR016527">
    <property type="entry name" value="ORC4"/>
</dbReference>
<dbReference type="GO" id="GO:0016887">
    <property type="term" value="F:ATP hydrolysis activity"/>
    <property type="evidence" value="ECO:0007669"/>
    <property type="project" value="InterPro"/>
</dbReference>
<dbReference type="InterPro" id="IPR003959">
    <property type="entry name" value="ATPase_AAA_core"/>
</dbReference>
<proteinExistence type="inferred from homology"/>
<evidence type="ECO:0000256" key="3">
    <source>
        <dbReference type="ARBA" id="ARBA00019083"/>
    </source>
</evidence>
<dbReference type="Gene3D" id="3.40.50.300">
    <property type="entry name" value="P-loop containing nucleotide triphosphate hydrolases"/>
    <property type="match status" value="1"/>
</dbReference>
<reference evidence="12" key="2">
    <citation type="submission" date="2022-08" db="UniProtKB">
        <authorList>
            <consortium name="EnsemblMetazoa"/>
        </authorList>
    </citation>
    <scope>IDENTIFICATION</scope>
    <source>
        <strain evidence="12">STECLA/ALBI9_A</strain>
    </source>
</reference>
<evidence type="ECO:0000256" key="10">
    <source>
        <dbReference type="PIRNR" id="PIRNR007858"/>
    </source>
</evidence>
<dbReference type="Proteomes" id="UP000069272">
    <property type="component" value="Chromosome 3L"/>
</dbReference>
<dbReference type="GO" id="GO:0003688">
    <property type="term" value="F:DNA replication origin binding"/>
    <property type="evidence" value="ECO:0007669"/>
    <property type="project" value="TreeGrafter"/>
</dbReference>
<dbReference type="GO" id="GO:0005664">
    <property type="term" value="C:nuclear origin of replication recognition complex"/>
    <property type="evidence" value="ECO:0007669"/>
    <property type="project" value="TreeGrafter"/>
</dbReference>
<dbReference type="GO" id="GO:0005737">
    <property type="term" value="C:cytoplasm"/>
    <property type="evidence" value="ECO:0007669"/>
    <property type="project" value="UniProtKB-ARBA"/>
</dbReference>
<comment type="function">
    <text evidence="10">Component of the origin recognition complex (ORC) that binds origins of replication.</text>
</comment>
<dbReference type="STRING" id="7167.A0A182FEQ6"/>
<evidence type="ECO:0000256" key="2">
    <source>
        <dbReference type="ARBA" id="ARBA00005334"/>
    </source>
</evidence>
<evidence type="ECO:0000313" key="13">
    <source>
        <dbReference type="Proteomes" id="UP000069272"/>
    </source>
</evidence>
<dbReference type="InterPro" id="IPR003593">
    <property type="entry name" value="AAA+_ATPase"/>
</dbReference>
<dbReference type="PANTHER" id="PTHR12087">
    <property type="entry name" value="ORIGIN RECOGNITION COMPLEX SUBUNIT 4"/>
    <property type="match status" value="1"/>
</dbReference>
<sequence length="493" mass="55932">AHSRFITLGSSWIERANRAPNQPANKTNKTAIMPAPTSEIDLTRRFIKTRLLRDRATFRGFETERKHIHDLLVRTVSTGESNSALLLGRRGCGKTTLLTSVLAELLPVKSFYENTLLVYLNGLVHTDDRQALKSITVQMRLENAVDGKVFGSFAENLAFLLDCLKSGNRQTSKSVIYLLEEFDLFCAHHNQTLLYNLFDVAQSAQAPVCVIGVTARMDVIELLEKRVKSRFSHRQIFLHPAEDGFQERLQLFEELLKLPTEQDVAKYDETHPLIPKNIIEENEELVLLRNLFNPREFSFSAKWVKQWNRQIAALVQNPSVSKVLQSIYDYDVVEGSFRMLLVQLVNELDEEHPAITCEMVQQLGKEYEADDKVALLGGLTALEICLLIAMKHHSEIYDRDPFNFEMILTRFNKFANSSSSMQGINRGVVLKAYEHLKALELIVPVPGIAGSSKGQKEFQLHRLLLMFGQIVQAVQHMANLPTEIAQWAQSSVA</sequence>
<dbReference type="PANTHER" id="PTHR12087:SF0">
    <property type="entry name" value="ORIGIN RECOGNITION COMPLEX SUBUNIT 4"/>
    <property type="match status" value="1"/>
</dbReference>
<name>A0A182FEQ6_ANOAL</name>
<dbReference type="InterPro" id="IPR027417">
    <property type="entry name" value="P-loop_NTPase"/>
</dbReference>
<comment type="subcellular location">
    <subcellularLocation>
        <location evidence="1 10">Nucleus</location>
    </subcellularLocation>
</comment>
<dbReference type="PIRSF" id="PIRSF007858">
    <property type="entry name" value="ORC4"/>
    <property type="match status" value="1"/>
</dbReference>
<organism evidence="12 13">
    <name type="scientific">Anopheles albimanus</name>
    <name type="common">New world malaria mosquito</name>
    <dbReference type="NCBI Taxonomy" id="7167"/>
    <lineage>
        <taxon>Eukaryota</taxon>
        <taxon>Metazoa</taxon>
        <taxon>Ecdysozoa</taxon>
        <taxon>Arthropoda</taxon>
        <taxon>Hexapoda</taxon>
        <taxon>Insecta</taxon>
        <taxon>Pterygota</taxon>
        <taxon>Neoptera</taxon>
        <taxon>Endopterygota</taxon>
        <taxon>Diptera</taxon>
        <taxon>Nematocera</taxon>
        <taxon>Culicoidea</taxon>
        <taxon>Culicidae</taxon>
        <taxon>Anophelinae</taxon>
        <taxon>Anopheles</taxon>
    </lineage>
</organism>
<dbReference type="EnsemblMetazoa" id="AALB004997-RA">
    <property type="protein sequence ID" value="AALB004997-PA"/>
    <property type="gene ID" value="AALB004997"/>
</dbReference>
<evidence type="ECO:0000259" key="11">
    <source>
        <dbReference type="SMART" id="SM00382"/>
    </source>
</evidence>
<keyword evidence="7 10" id="KW-0238">DNA-binding</keyword>
<feature type="domain" description="AAA+ ATPase" evidence="11">
    <location>
        <begin position="80"/>
        <end position="241"/>
    </location>
</feature>
<evidence type="ECO:0000256" key="6">
    <source>
        <dbReference type="ARBA" id="ARBA00022840"/>
    </source>
</evidence>
<dbReference type="Pfam" id="PF00004">
    <property type="entry name" value="AAA"/>
    <property type="match status" value="1"/>
</dbReference>
<evidence type="ECO:0000256" key="4">
    <source>
        <dbReference type="ARBA" id="ARBA00022705"/>
    </source>
</evidence>
<dbReference type="Pfam" id="PF14629">
    <property type="entry name" value="ORC4_C"/>
    <property type="match status" value="1"/>
</dbReference>
<evidence type="ECO:0000256" key="1">
    <source>
        <dbReference type="ARBA" id="ARBA00004123"/>
    </source>
</evidence>
<evidence type="ECO:0000313" key="12">
    <source>
        <dbReference type="EnsemblMetazoa" id="AALB004997-PA"/>
    </source>
</evidence>
<dbReference type="GO" id="GO:0005524">
    <property type="term" value="F:ATP binding"/>
    <property type="evidence" value="ECO:0007669"/>
    <property type="project" value="UniProtKB-KW"/>
</dbReference>
<evidence type="ECO:0000256" key="8">
    <source>
        <dbReference type="ARBA" id="ARBA00023242"/>
    </source>
</evidence>
<dbReference type="SMART" id="SM00382">
    <property type="entry name" value="AAA"/>
    <property type="match status" value="1"/>
</dbReference>
<evidence type="ECO:0000256" key="9">
    <source>
        <dbReference type="ARBA" id="ARBA00046777"/>
    </source>
</evidence>
<protein>
    <recommendedName>
        <fullName evidence="3 10">Origin recognition complex subunit 4</fullName>
    </recommendedName>
</protein>
<reference evidence="12 13" key="1">
    <citation type="journal article" date="2017" name="G3 (Bethesda)">
        <title>The Physical Genome Mapping of Anopheles albimanus Corrected Scaffold Misassemblies and Identified Interarm Rearrangements in Genus Anopheles.</title>
        <authorList>
            <person name="Artemov G.N."/>
            <person name="Peery A.N."/>
            <person name="Jiang X."/>
            <person name="Tu Z."/>
            <person name="Stegniy V.N."/>
            <person name="Sharakhova M.V."/>
            <person name="Sharakhov I.V."/>
        </authorList>
    </citation>
    <scope>NUCLEOTIDE SEQUENCE [LARGE SCALE GENOMIC DNA]</scope>
    <source>
        <strain evidence="12 13">ALBI9_A</strain>
    </source>
</reference>
<accession>A0A182FEQ6</accession>
<keyword evidence="4 10" id="KW-0235">DNA replication</keyword>
<keyword evidence="6" id="KW-0067">ATP-binding</keyword>
<dbReference type="GO" id="GO:0006270">
    <property type="term" value="P:DNA replication initiation"/>
    <property type="evidence" value="ECO:0007669"/>
    <property type="project" value="TreeGrafter"/>
</dbReference>
<dbReference type="VEuPathDB" id="VectorBase:AALB004997"/>
<dbReference type="AlphaFoldDB" id="A0A182FEQ6"/>
<dbReference type="FunFam" id="3.40.50.300:FF:000649">
    <property type="entry name" value="Origin recognition complex subunit 4"/>
    <property type="match status" value="1"/>
</dbReference>
<dbReference type="InterPro" id="IPR032705">
    <property type="entry name" value="ORC4_C"/>
</dbReference>
<evidence type="ECO:0000256" key="7">
    <source>
        <dbReference type="ARBA" id="ARBA00023125"/>
    </source>
</evidence>
<evidence type="ECO:0000256" key="5">
    <source>
        <dbReference type="ARBA" id="ARBA00022741"/>
    </source>
</evidence>
<dbReference type="SUPFAM" id="SSF52540">
    <property type="entry name" value="P-loop containing nucleoside triphosphate hydrolases"/>
    <property type="match status" value="1"/>
</dbReference>
<dbReference type="VEuPathDB" id="VectorBase:AALB20_032176"/>